<gene>
    <name evidence="2" type="ORF">C8Q71DRAFT_362245</name>
</gene>
<name>A0ABQ8K2H0_9APHY</name>
<evidence type="ECO:0000313" key="2">
    <source>
        <dbReference type="EMBL" id="KAH9830665.1"/>
    </source>
</evidence>
<comment type="caution">
    <text evidence="2">The sequence shown here is derived from an EMBL/GenBank/DDBJ whole genome shotgun (WGS) entry which is preliminary data.</text>
</comment>
<evidence type="ECO:0000256" key="1">
    <source>
        <dbReference type="SAM" id="MobiDB-lite"/>
    </source>
</evidence>
<dbReference type="GeneID" id="71998814"/>
<feature type="region of interest" description="Disordered" evidence="1">
    <location>
        <begin position="45"/>
        <end position="64"/>
    </location>
</feature>
<evidence type="ECO:0000313" key="3">
    <source>
        <dbReference type="Proteomes" id="UP000814176"/>
    </source>
</evidence>
<dbReference type="EMBL" id="JADCUA010000030">
    <property type="protein sequence ID" value="KAH9830665.1"/>
    <property type="molecule type" value="Genomic_DNA"/>
</dbReference>
<accession>A0ABQ8K2H0</accession>
<organism evidence="2 3">
    <name type="scientific">Rhodofomes roseus</name>
    <dbReference type="NCBI Taxonomy" id="34475"/>
    <lineage>
        <taxon>Eukaryota</taxon>
        <taxon>Fungi</taxon>
        <taxon>Dikarya</taxon>
        <taxon>Basidiomycota</taxon>
        <taxon>Agaricomycotina</taxon>
        <taxon>Agaricomycetes</taxon>
        <taxon>Polyporales</taxon>
        <taxon>Rhodofomes</taxon>
    </lineage>
</organism>
<dbReference type="RefSeq" id="XP_047773960.1">
    <property type="nucleotide sequence ID" value="XM_047918082.1"/>
</dbReference>
<reference evidence="2 3" key="1">
    <citation type="journal article" date="2021" name="Environ. Microbiol.">
        <title>Gene family expansions and transcriptome signatures uncover fungal adaptations to wood decay.</title>
        <authorList>
            <person name="Hage H."/>
            <person name="Miyauchi S."/>
            <person name="Viragh M."/>
            <person name="Drula E."/>
            <person name="Min B."/>
            <person name="Chaduli D."/>
            <person name="Navarro D."/>
            <person name="Favel A."/>
            <person name="Norest M."/>
            <person name="Lesage-Meessen L."/>
            <person name="Balint B."/>
            <person name="Merenyi Z."/>
            <person name="de Eugenio L."/>
            <person name="Morin E."/>
            <person name="Martinez A.T."/>
            <person name="Baldrian P."/>
            <person name="Stursova M."/>
            <person name="Martinez M.J."/>
            <person name="Novotny C."/>
            <person name="Magnuson J.K."/>
            <person name="Spatafora J.W."/>
            <person name="Maurice S."/>
            <person name="Pangilinan J."/>
            <person name="Andreopoulos W."/>
            <person name="LaButti K."/>
            <person name="Hundley H."/>
            <person name="Na H."/>
            <person name="Kuo A."/>
            <person name="Barry K."/>
            <person name="Lipzen A."/>
            <person name="Henrissat B."/>
            <person name="Riley R."/>
            <person name="Ahrendt S."/>
            <person name="Nagy L.G."/>
            <person name="Grigoriev I.V."/>
            <person name="Martin F."/>
            <person name="Rosso M.N."/>
        </authorList>
    </citation>
    <scope>NUCLEOTIDE SEQUENCE [LARGE SCALE GENOMIC DNA]</scope>
    <source>
        <strain evidence="2 3">CIRM-BRFM 1785</strain>
    </source>
</reference>
<dbReference type="Proteomes" id="UP000814176">
    <property type="component" value="Unassembled WGS sequence"/>
</dbReference>
<feature type="compositionally biased region" description="Basic residues" evidence="1">
    <location>
        <begin position="51"/>
        <end position="61"/>
    </location>
</feature>
<sequence>MTSCEAHVRQSYHCALGALETAPRARRHDVRAYVLHACPAAASRITSRSRTSTRQHPRGKPCPRLSATLSTSSLSHACLPIGVAHVARSPPVHPDCLAQSRVALFLRHHRSLGTTRPGQCTEGLPLPGTRHYYSICARAFSMSWSRTRVSAHSVSIQFSSLRLRPSSRSSARSRTSDASTAQMILTGALHPTEPRLDGLVARRTM</sequence>
<keyword evidence="3" id="KW-1185">Reference proteome</keyword>
<protein>
    <submittedName>
        <fullName evidence="2">Uncharacterized protein</fullName>
    </submittedName>
</protein>
<proteinExistence type="predicted"/>